<dbReference type="OrthoDB" id="713315at2"/>
<feature type="domain" description="Helicase C-terminal" evidence="2">
    <location>
        <begin position="760"/>
        <end position="934"/>
    </location>
</feature>
<feature type="region of interest" description="Disordered" evidence="1">
    <location>
        <begin position="56"/>
        <end position="80"/>
    </location>
</feature>
<comment type="caution">
    <text evidence="3">The sequence shown here is derived from an EMBL/GenBank/DDBJ whole genome shotgun (WGS) entry which is preliminary data.</text>
</comment>
<dbReference type="PANTHER" id="PTHR47957:SF3">
    <property type="entry name" value="ATP-DEPENDENT HELICASE HRQ1"/>
    <property type="match status" value="1"/>
</dbReference>
<keyword evidence="3" id="KW-0347">Helicase</keyword>
<dbReference type="GO" id="GO:0043138">
    <property type="term" value="F:3'-5' DNA helicase activity"/>
    <property type="evidence" value="ECO:0007669"/>
    <property type="project" value="TreeGrafter"/>
</dbReference>
<dbReference type="InterPro" id="IPR027417">
    <property type="entry name" value="P-loop_NTPase"/>
</dbReference>
<dbReference type="SUPFAM" id="SSF52540">
    <property type="entry name" value="P-loop containing nucleoside triphosphate hydrolases"/>
    <property type="match status" value="1"/>
</dbReference>
<keyword evidence="3" id="KW-0067">ATP-binding</keyword>
<dbReference type="RefSeq" id="WP_146354921.1">
    <property type="nucleotide sequence ID" value="NZ_VOIR01000011.1"/>
</dbReference>
<gene>
    <name evidence="3" type="ORF">FQ330_02455</name>
</gene>
<dbReference type="SMART" id="SM00490">
    <property type="entry name" value="HELICc"/>
    <property type="match status" value="1"/>
</dbReference>
<dbReference type="PROSITE" id="PS51194">
    <property type="entry name" value="HELICASE_CTER"/>
    <property type="match status" value="1"/>
</dbReference>
<dbReference type="EMBL" id="VOIR01000011">
    <property type="protein sequence ID" value="KAA6436291.1"/>
    <property type="molecule type" value="Genomic_DNA"/>
</dbReference>
<evidence type="ECO:0000313" key="3">
    <source>
        <dbReference type="EMBL" id="KAA6436291.1"/>
    </source>
</evidence>
<organism evidence="3 4">
    <name type="scientific">Agrococcus sediminis</name>
    <dbReference type="NCBI Taxonomy" id="2599924"/>
    <lineage>
        <taxon>Bacteria</taxon>
        <taxon>Bacillati</taxon>
        <taxon>Actinomycetota</taxon>
        <taxon>Actinomycetes</taxon>
        <taxon>Micrococcales</taxon>
        <taxon>Microbacteriaceae</taxon>
        <taxon>Agrococcus</taxon>
    </lineage>
</organism>
<keyword evidence="3" id="KW-0378">Hydrolase</keyword>
<dbReference type="AlphaFoldDB" id="A0A5M8QM90"/>
<sequence length="1060" mass="117257">MNDSNRRLADHITSVVRGPVGGEDELLERNPIYAYLVGALFPVETGETECATEAELEGFDDAVGDDGTDDEDPVEDADDDEGDYDLTGAFGFAPTSMGASFVHNGKRVRVSLRAGLYEPHGGADSGEDQADPRPRYSWSRRTLAEVLDIETPSGRRSVLDGRAIVAWRVRSVGVRSLVTVSVSNAAEVGPKEAKLDASKCLFQVELEAEPVDGSLEPYPTLQIAAGDHEDRELDLRYRDRVSYGVGHGVSVTWDEQFDGPPASIRSDTAPSFEVPSIQAREDETDRLRMDWLADDRRHVSELAAALDGLVDEYSQWARDQREDARSFAGSRANSAQEIVARQERARDRMRQGIEILREDPIVLQAFRLANRAMRDQMVQQHRAREAPGELGAPLSVAPAPFEPRWRPFQLGFILLALPSTLDASHDDRALVDLVWFPTGGGKTEAYLGLAATELIRRRLVRGIAGGGTAVITRYTMRLLTAQQFERASTLICALERLRTTEPALAGCAPFTIGLWIGNNATPGRFARAERALDDLLEQRYPENPFQVLNCPWCRTALVPKFQSPDRGRYGFRATDRSFTIFCPHPECPFHDRLPMQVVDEAIYRDPPSILIATVDKFARLAWIDDGAELFGLGASIYDPPSLVIQDELHLISGPLGTVVGTYEAALRTIWGWRGTVPKVVASTATVRAATQQVRELMAADVEVFPPAGLKADESWFAAPDRESPGRLYLGLMPQAHTPEYAFSQIAERILQAPLRLALSDVERDAYWTLVVYHNSLRELGRSVTRLRDDVATRMQNAPATGDGSPSRRIDAADVEELNGNLDARELADLLRRLQVERGDPRESALDAVAATNILSVGVDVGRLGLMVVNGQPKTTSEYIQATSRVGRAKVPGLVVALYRSSKARDRSIYETFRQFHESYYRFVEPASVTPWSLQARMRALRAALVIVMRQAGGLRTNESAAAFDAKSIQTATAVQRLLAHATFADPTEQNAVRRELERAALDWQEMRDRAARSGSALRFDSTEMDRRLLRGFTDAGPGWPAMNSMRSVDRAVGIKVGRQR</sequence>
<proteinExistence type="predicted"/>
<dbReference type="Gene3D" id="3.40.50.300">
    <property type="entry name" value="P-loop containing nucleotide triphosphate hydrolases"/>
    <property type="match status" value="2"/>
</dbReference>
<name>A0A5M8QM90_9MICO</name>
<keyword evidence="3" id="KW-0547">Nucleotide-binding</keyword>
<dbReference type="CDD" id="cd18785">
    <property type="entry name" value="SF2_C"/>
    <property type="match status" value="1"/>
</dbReference>
<evidence type="ECO:0000259" key="2">
    <source>
        <dbReference type="PROSITE" id="PS51194"/>
    </source>
</evidence>
<dbReference type="InterPro" id="IPR001650">
    <property type="entry name" value="Helicase_C-like"/>
</dbReference>
<dbReference type="Proteomes" id="UP000323221">
    <property type="component" value="Unassembled WGS sequence"/>
</dbReference>
<accession>A0A5M8QM90</accession>
<dbReference type="Pfam" id="PF00271">
    <property type="entry name" value="Helicase_C"/>
    <property type="match status" value="1"/>
</dbReference>
<evidence type="ECO:0000256" key="1">
    <source>
        <dbReference type="SAM" id="MobiDB-lite"/>
    </source>
</evidence>
<reference evidence="3 4" key="1">
    <citation type="submission" date="2019-08" db="EMBL/GenBank/DDBJ databases">
        <title>Agrococcus lahaulensis sp. nov., isolated from a cold desert of the Indian Himalayas.</title>
        <authorList>
            <person name="Qu J.H."/>
        </authorList>
    </citation>
    <scope>NUCLEOTIDE SEQUENCE [LARGE SCALE GENOMIC DNA]</scope>
    <source>
        <strain evidence="3 4">NS18</strain>
    </source>
</reference>
<dbReference type="PANTHER" id="PTHR47957">
    <property type="entry name" value="ATP-DEPENDENT HELICASE HRQ1"/>
    <property type="match status" value="1"/>
</dbReference>
<dbReference type="GO" id="GO:0006289">
    <property type="term" value="P:nucleotide-excision repair"/>
    <property type="evidence" value="ECO:0007669"/>
    <property type="project" value="TreeGrafter"/>
</dbReference>
<protein>
    <submittedName>
        <fullName evidence="3">Helicase</fullName>
    </submittedName>
</protein>
<dbReference type="GO" id="GO:0036297">
    <property type="term" value="P:interstrand cross-link repair"/>
    <property type="evidence" value="ECO:0007669"/>
    <property type="project" value="TreeGrafter"/>
</dbReference>
<evidence type="ECO:0000313" key="4">
    <source>
        <dbReference type="Proteomes" id="UP000323221"/>
    </source>
</evidence>
<keyword evidence="4" id="KW-1185">Reference proteome</keyword>